<dbReference type="STRING" id="464029.SAMN02982989_4374"/>
<feature type="transmembrane region" description="Helical" evidence="1">
    <location>
        <begin position="666"/>
        <end position="685"/>
    </location>
</feature>
<dbReference type="PANTHER" id="PTHR37464:SF1">
    <property type="entry name" value="BLL2463 PROTEIN"/>
    <property type="match status" value="1"/>
</dbReference>
<dbReference type="InterPro" id="IPR024163">
    <property type="entry name" value="Aerotolerance_reg_N"/>
</dbReference>
<proteinExistence type="predicted"/>
<evidence type="ECO:0000313" key="4">
    <source>
        <dbReference type="EMBL" id="SMF74329.1"/>
    </source>
</evidence>
<dbReference type="EMBL" id="FXAF01000011">
    <property type="protein sequence ID" value="SMF74329.1"/>
    <property type="molecule type" value="Genomic_DNA"/>
</dbReference>
<feature type="transmembrane region" description="Helical" evidence="1">
    <location>
        <begin position="631"/>
        <end position="654"/>
    </location>
</feature>
<accession>A0A1X7GTH3</accession>
<organism evidence="4 5">
    <name type="scientific">Xaviernesmea oryzae</name>
    <dbReference type="NCBI Taxonomy" id="464029"/>
    <lineage>
        <taxon>Bacteria</taxon>
        <taxon>Pseudomonadati</taxon>
        <taxon>Pseudomonadota</taxon>
        <taxon>Alphaproteobacteria</taxon>
        <taxon>Hyphomicrobiales</taxon>
        <taxon>Rhizobiaceae</taxon>
        <taxon>Rhizobium/Agrobacterium group</taxon>
        <taxon>Xaviernesmea</taxon>
    </lineage>
</organism>
<dbReference type="Pfam" id="PF13709">
    <property type="entry name" value="DUF4159"/>
    <property type="match status" value="1"/>
</dbReference>
<dbReference type="Gene3D" id="3.40.50.880">
    <property type="match status" value="1"/>
</dbReference>
<gene>
    <name evidence="4" type="ORF">SAMN02982989_4374</name>
</gene>
<dbReference type="AlphaFoldDB" id="A0A1X7GTH3"/>
<feature type="transmembrane region" description="Helical" evidence="1">
    <location>
        <begin position="59"/>
        <end position="77"/>
    </location>
</feature>
<dbReference type="InterPro" id="IPR011933">
    <property type="entry name" value="Double_TM_dom"/>
</dbReference>
<dbReference type="Pfam" id="PF07584">
    <property type="entry name" value="BatA"/>
    <property type="match status" value="1"/>
</dbReference>
<dbReference type="NCBIfam" id="TIGR02226">
    <property type="entry name" value="two_anch"/>
    <property type="match status" value="1"/>
</dbReference>
<evidence type="ECO:0000259" key="2">
    <source>
        <dbReference type="Pfam" id="PF07584"/>
    </source>
</evidence>
<dbReference type="Proteomes" id="UP000192903">
    <property type="component" value="Unassembled WGS sequence"/>
</dbReference>
<dbReference type="Gene3D" id="3.40.50.12140">
    <property type="entry name" value="Domain of unknown function DUF4159"/>
    <property type="match status" value="1"/>
</dbReference>
<reference evidence="5" key="1">
    <citation type="submission" date="2017-04" db="EMBL/GenBank/DDBJ databases">
        <authorList>
            <person name="Varghese N."/>
            <person name="Submissions S."/>
        </authorList>
    </citation>
    <scope>NUCLEOTIDE SEQUENCE [LARGE SCALE GENOMIC DNA]</scope>
    <source>
        <strain evidence="5">B4P</strain>
    </source>
</reference>
<evidence type="ECO:0000313" key="5">
    <source>
        <dbReference type="Proteomes" id="UP000192903"/>
    </source>
</evidence>
<keyword evidence="5" id="KW-1185">Reference proteome</keyword>
<dbReference type="InterPro" id="IPR029062">
    <property type="entry name" value="Class_I_gatase-like"/>
</dbReference>
<evidence type="ECO:0000256" key="1">
    <source>
        <dbReference type="SAM" id="Phobius"/>
    </source>
</evidence>
<name>A0A1X7GTH3_9HYPH</name>
<keyword evidence="1" id="KW-1133">Transmembrane helix</keyword>
<sequence length="949" mass="99849">MMSALAFANPAILFGLIALPVIWWLLRLTPPRPKAEVFPPLKILASVLKREETPSKSPWWLTLLRMLLAAAVILAIADPVMNPRASSLNGGGPLVLVVDNGWATAADWERRVRTADLLIDDAESADVPVSITFTADTSHEAVPGTAAAARDKLAAASPRPLVPDRARAAEAVSEAMNGTRPGTLVILSDGIAAPDDDEAMSALAALSPTEMRLIEGDGHSAVAITDAVNNAGAMSVTATRLSTAAPQQLTVNALDTQGRALAAGTLDFAAGASTATAEITSPFELRNDFARLGVEGLATAGAAHLLDDGFKRRRVALIAGESGSDFQPLLQPLYYISRALQPYADIIQPNTADLSVSIPQILEGNPSAIIMADVGRLPAETYAPLQQWISRGGTLIRFAGPRLAAAPADDPLVPVILRQGERALGGAMSWSEPQSLADFPGFGPFAGMPRAADITVTRQVLAEPTPDLAERTWASLADGTPLITEKEVEAGRIVLFHTSAEATWSNLPLSGNFVEMLRRLVQLARAGGAASSGSGTDGAAAATLPPYRLLTADGILTTETGTARPIAVAAGQTPVASFDHPPGLYGTEDGFTAVNLLAPRTVIAPFDPAAAGRPIAREGLAGGEAVSLRPALFAAAFALLVLDSLVVLFMNGAFSRVPRGPRRGRGAATAAIAALAFGLFAFAPGQGQAQEMQPRAGSKPGDEQILERLDTTHLAYVVTGEGDVDRLSEQGLEGLSQFLTYRTTLEPGAPVGLDITKDELSFYPIIYWPISANAPMPSQAAISRIDAYMRNGGTVLFDTRDQYSALDGGGTTPNGERLQAILANIDIPPLEPTPEDHVLTRSFYLLTNFPGRYTGSPLWVEARQDARASGAQLSSSGDGVTPLLITGNDFAGAWAIDPQGAPVLPTVPPDEMQREYAYRAGVNIMMYMLTGNYKADQVHVPALLERLGQ</sequence>
<dbReference type="CDD" id="cd03143">
    <property type="entry name" value="A4_beta-galactosidase_middle_domain"/>
    <property type="match status" value="1"/>
</dbReference>
<feature type="domain" description="DUF4159" evidence="3">
    <location>
        <begin position="713"/>
        <end position="929"/>
    </location>
</feature>
<keyword evidence="1 4" id="KW-0812">Transmembrane</keyword>
<dbReference type="PANTHER" id="PTHR37464">
    <property type="entry name" value="BLL2463 PROTEIN"/>
    <property type="match status" value="1"/>
</dbReference>
<feature type="transmembrane region" description="Helical" evidence="1">
    <location>
        <begin position="6"/>
        <end position="26"/>
    </location>
</feature>
<dbReference type="InterPro" id="IPR025297">
    <property type="entry name" value="DUF4159"/>
</dbReference>
<evidence type="ECO:0000259" key="3">
    <source>
        <dbReference type="Pfam" id="PF13709"/>
    </source>
</evidence>
<feature type="domain" description="Aerotolerance regulator N-terminal" evidence="2">
    <location>
        <begin position="2"/>
        <end position="79"/>
    </location>
</feature>
<keyword evidence="1" id="KW-0472">Membrane</keyword>
<protein>
    <submittedName>
        <fullName evidence="4">N-terminal double-transmembrane domain-containing protein</fullName>
    </submittedName>
</protein>
<dbReference type="SUPFAM" id="SSF52317">
    <property type="entry name" value="Class I glutamine amidotransferase-like"/>
    <property type="match status" value="1"/>
</dbReference>